<evidence type="ECO:0000313" key="5">
    <source>
        <dbReference type="RefSeq" id="XP_026674211.1"/>
    </source>
</evidence>
<keyword evidence="2" id="KW-0808">Transferase</keyword>
<accession>A0AAJ7WF70</accession>
<dbReference type="Gene3D" id="3.40.50.300">
    <property type="entry name" value="P-loop containing nucleotide triphosphate hydrolases"/>
    <property type="match status" value="1"/>
</dbReference>
<protein>
    <submittedName>
        <fullName evidence="5">Sulfotransferase 1 family member D1-like</fullName>
    </submittedName>
</protein>
<dbReference type="Pfam" id="PF00685">
    <property type="entry name" value="Sulfotransfer_1"/>
    <property type="match status" value="1"/>
</dbReference>
<sequence length="328" mass="38816">MASQTEENEDLDRLLKEKFTNDFRKGYVTVQGVCLPITYKRFEEEIENFEVKDDDVWVCSFPKSGTTWTQEMIWCIGNNVDLEEAKKTLLIDRFPFLELTVLFDYENVTKLHPDRKLTLRTSNSVAYTRNMPSPRFIKCHLPFHLLPRQIRTGEKKPKIVYVTRNPKDTCVSYYYHSRLMEDYRGNFDEFCRLFLGHKLNYTPYWDHVVGFWTRRNAMSNILCIKYEDMKADLAAVIRKAAAFLNKPVPEDKMEMLVKHLSFDSMKTNWSVNYEEQIAGMQKLNTITADGKFIRKGQVNQWKEEMPPSVIKKFDEMTKEKYAPHNLSF</sequence>
<dbReference type="PANTHER" id="PTHR11783">
    <property type="entry name" value="SULFOTRANSFERASE SULT"/>
    <property type="match status" value="1"/>
</dbReference>
<organism evidence="4 5">
    <name type="scientific">Ceratina calcarata</name>
    <dbReference type="NCBI Taxonomy" id="156304"/>
    <lineage>
        <taxon>Eukaryota</taxon>
        <taxon>Metazoa</taxon>
        <taxon>Ecdysozoa</taxon>
        <taxon>Arthropoda</taxon>
        <taxon>Hexapoda</taxon>
        <taxon>Insecta</taxon>
        <taxon>Pterygota</taxon>
        <taxon>Neoptera</taxon>
        <taxon>Endopterygota</taxon>
        <taxon>Hymenoptera</taxon>
        <taxon>Apocrita</taxon>
        <taxon>Aculeata</taxon>
        <taxon>Apoidea</taxon>
        <taxon>Anthophila</taxon>
        <taxon>Apidae</taxon>
        <taxon>Ceratina</taxon>
        <taxon>Zadontomerus</taxon>
    </lineage>
</organism>
<evidence type="ECO:0000313" key="4">
    <source>
        <dbReference type="Proteomes" id="UP000694925"/>
    </source>
</evidence>
<dbReference type="AlphaFoldDB" id="A0AAJ7WF70"/>
<name>A0AAJ7WF70_9HYME</name>
<comment type="similarity">
    <text evidence="1">Belongs to the sulfotransferase 1 family.</text>
</comment>
<dbReference type="KEGG" id="ccal:113465058"/>
<evidence type="ECO:0000256" key="2">
    <source>
        <dbReference type="ARBA" id="ARBA00022679"/>
    </source>
</evidence>
<proteinExistence type="inferred from homology"/>
<keyword evidence="4" id="KW-1185">Reference proteome</keyword>
<reference evidence="5" key="1">
    <citation type="submission" date="2025-08" db="UniProtKB">
        <authorList>
            <consortium name="RefSeq"/>
        </authorList>
    </citation>
    <scope>IDENTIFICATION</scope>
    <source>
        <tissue evidence="5">Whole body</tissue>
    </source>
</reference>
<dbReference type="SUPFAM" id="SSF52540">
    <property type="entry name" value="P-loop containing nucleoside triphosphate hydrolases"/>
    <property type="match status" value="1"/>
</dbReference>
<feature type="domain" description="Sulfotransferase" evidence="3">
    <location>
        <begin position="53"/>
        <end position="322"/>
    </location>
</feature>
<dbReference type="RefSeq" id="XP_026674211.1">
    <property type="nucleotide sequence ID" value="XM_026818410.1"/>
</dbReference>
<dbReference type="InterPro" id="IPR000863">
    <property type="entry name" value="Sulfotransferase_dom"/>
</dbReference>
<gene>
    <name evidence="5" type="primary">LOC113465058</name>
</gene>
<dbReference type="GeneID" id="113465058"/>
<dbReference type="Proteomes" id="UP000694925">
    <property type="component" value="Unplaced"/>
</dbReference>
<evidence type="ECO:0000256" key="1">
    <source>
        <dbReference type="ARBA" id="ARBA00005771"/>
    </source>
</evidence>
<dbReference type="InterPro" id="IPR027417">
    <property type="entry name" value="P-loop_NTPase"/>
</dbReference>
<dbReference type="GO" id="GO:0008146">
    <property type="term" value="F:sulfotransferase activity"/>
    <property type="evidence" value="ECO:0007669"/>
    <property type="project" value="InterPro"/>
</dbReference>
<evidence type="ECO:0000259" key="3">
    <source>
        <dbReference type="Pfam" id="PF00685"/>
    </source>
</evidence>